<organism evidence="6 7">
    <name type="scientific">Kineosporia succinea</name>
    <dbReference type="NCBI Taxonomy" id="84632"/>
    <lineage>
        <taxon>Bacteria</taxon>
        <taxon>Bacillati</taxon>
        <taxon>Actinomycetota</taxon>
        <taxon>Actinomycetes</taxon>
        <taxon>Kineosporiales</taxon>
        <taxon>Kineosporiaceae</taxon>
        <taxon>Kineosporia</taxon>
    </lineage>
</organism>
<evidence type="ECO:0000313" key="6">
    <source>
        <dbReference type="EMBL" id="MDP9825239.1"/>
    </source>
</evidence>
<gene>
    <name evidence="6" type="ORF">J2S57_000988</name>
</gene>
<evidence type="ECO:0000256" key="2">
    <source>
        <dbReference type="ARBA" id="ARBA00023295"/>
    </source>
</evidence>
<evidence type="ECO:0000256" key="4">
    <source>
        <dbReference type="SAM" id="MobiDB-lite"/>
    </source>
</evidence>
<feature type="active site" description="Nucleophile" evidence="3">
    <location>
        <position position="553"/>
    </location>
</feature>
<name>A0ABT9NYM2_9ACTN</name>
<protein>
    <recommendedName>
        <fullName evidence="5">GH26 domain-containing protein</fullName>
    </recommendedName>
</protein>
<comment type="similarity">
    <text evidence="3">Belongs to the glycosyl hydrolase 26 family.</text>
</comment>
<dbReference type="InterPro" id="IPR022790">
    <property type="entry name" value="GH26_dom"/>
</dbReference>
<dbReference type="Proteomes" id="UP001235712">
    <property type="component" value="Unassembled WGS sequence"/>
</dbReference>
<dbReference type="Gene3D" id="3.20.20.80">
    <property type="entry name" value="Glycosidases"/>
    <property type="match status" value="1"/>
</dbReference>
<keyword evidence="1 3" id="KW-0378">Hydrolase</keyword>
<feature type="region of interest" description="Disordered" evidence="4">
    <location>
        <begin position="170"/>
        <end position="192"/>
    </location>
</feature>
<dbReference type="EMBL" id="JAUSQZ010000001">
    <property type="protein sequence ID" value="MDP9825239.1"/>
    <property type="molecule type" value="Genomic_DNA"/>
</dbReference>
<dbReference type="SUPFAM" id="SSF51445">
    <property type="entry name" value="(Trans)glycosidases"/>
    <property type="match status" value="1"/>
</dbReference>
<evidence type="ECO:0000256" key="3">
    <source>
        <dbReference type="PROSITE-ProRule" id="PRU01100"/>
    </source>
</evidence>
<feature type="active site" description="Proton donor" evidence="3">
    <location>
        <position position="437"/>
    </location>
</feature>
<proteinExistence type="inferred from homology"/>
<keyword evidence="2 3" id="KW-0326">Glycosidase</keyword>
<feature type="compositionally biased region" description="Pro residues" evidence="4">
    <location>
        <begin position="172"/>
        <end position="182"/>
    </location>
</feature>
<evidence type="ECO:0000256" key="1">
    <source>
        <dbReference type="ARBA" id="ARBA00022801"/>
    </source>
</evidence>
<evidence type="ECO:0000259" key="5">
    <source>
        <dbReference type="PROSITE" id="PS51764"/>
    </source>
</evidence>
<dbReference type="InterPro" id="IPR017853">
    <property type="entry name" value="GH"/>
</dbReference>
<comment type="caution">
    <text evidence="6">The sequence shown here is derived from an EMBL/GenBank/DDBJ whole genome shotgun (WGS) entry which is preliminary data.</text>
</comment>
<dbReference type="RefSeq" id="WP_307238821.1">
    <property type="nucleotide sequence ID" value="NZ_JAUSQZ010000001.1"/>
</dbReference>
<accession>A0ABT9NYM2</accession>
<reference evidence="6 7" key="1">
    <citation type="submission" date="2023-07" db="EMBL/GenBank/DDBJ databases">
        <title>Sequencing the genomes of 1000 actinobacteria strains.</title>
        <authorList>
            <person name="Klenk H.-P."/>
        </authorList>
    </citation>
    <scope>NUCLEOTIDE SEQUENCE [LARGE SCALE GENOMIC DNA]</scope>
    <source>
        <strain evidence="6 7">DSM 44388</strain>
    </source>
</reference>
<dbReference type="PROSITE" id="PS51764">
    <property type="entry name" value="GH26"/>
    <property type="match status" value="1"/>
</dbReference>
<feature type="domain" description="GH26" evidence="5">
    <location>
        <begin position="307"/>
        <end position="619"/>
    </location>
</feature>
<sequence length="625" mass="66991">MESILGVLYLSPTSEVTFWSDAASGQQYTDLVQVSDGANVTSIGTDSFGRIPRFLGPDGVTQMWAQSALLTDRQLLVSTDLATILDGKLGVGEPPASHTHAGSDMPSVQRAADQTIRMVFFDAAGNQWPYQADVTDSYPTVPIFWIGNTTVPEQARCGLDYIDIDPLIVPTVPDPSTPPTGEPEPDPTEPSKSAALALPTITVNGASVSVSTTLTTTGGAQSFAFAQIAVRGPSGQNADTGRRANVSVDGSLALTGSLTAGVSGTWTAYGTFNRTGGADQSAWTDGPKESFAVTIPSTPTPPTTGGNGTAAKIADVHSQRSKLPWNSGAFAASSAKGWDQWQQSGQAGFGAYRGRLSDVMLVFNDGAADWNSHDTFYDSWKGWPGIFVWTIPPQPKSSGGNQATASGANNSHWDTVGQNIVNAGMNNNRLVLRLAHECNGNWYPWSWGAGGGAQTFIDAFKNCVNRVKAKAPNILVNICLNSDWDNQGGMSWQQVLGALKNHIDIVGFDGYDLSPGFRNDQTRKNIWYNRSGPQRNSIAAWCRANGKLMSLDEWGLIALPAENGTGGGDDVLYISDTFEWCKANSDILAYESYFYHPGNPGWEHELFKYPNAEAAYRSSSRWGNQ</sequence>
<evidence type="ECO:0000313" key="7">
    <source>
        <dbReference type="Proteomes" id="UP001235712"/>
    </source>
</evidence>
<keyword evidence="7" id="KW-1185">Reference proteome</keyword>